<organism evidence="1">
    <name type="scientific">Anguilla anguilla</name>
    <name type="common">European freshwater eel</name>
    <name type="synonym">Muraena anguilla</name>
    <dbReference type="NCBI Taxonomy" id="7936"/>
    <lineage>
        <taxon>Eukaryota</taxon>
        <taxon>Metazoa</taxon>
        <taxon>Chordata</taxon>
        <taxon>Craniata</taxon>
        <taxon>Vertebrata</taxon>
        <taxon>Euteleostomi</taxon>
        <taxon>Actinopterygii</taxon>
        <taxon>Neopterygii</taxon>
        <taxon>Teleostei</taxon>
        <taxon>Anguilliformes</taxon>
        <taxon>Anguillidae</taxon>
        <taxon>Anguilla</taxon>
    </lineage>
</organism>
<dbReference type="EMBL" id="GBXM01078911">
    <property type="protein sequence ID" value="JAH29666.1"/>
    <property type="molecule type" value="Transcribed_RNA"/>
</dbReference>
<evidence type="ECO:0000313" key="1">
    <source>
        <dbReference type="EMBL" id="JAH29666.1"/>
    </source>
</evidence>
<reference evidence="1" key="2">
    <citation type="journal article" date="2015" name="Fish Shellfish Immunol.">
        <title>Early steps in the European eel (Anguilla anguilla)-Vibrio vulnificus interaction in the gills: Role of the RtxA13 toxin.</title>
        <authorList>
            <person name="Callol A."/>
            <person name="Pajuelo D."/>
            <person name="Ebbesson L."/>
            <person name="Teles M."/>
            <person name="MacKenzie S."/>
            <person name="Amaro C."/>
        </authorList>
    </citation>
    <scope>NUCLEOTIDE SEQUENCE</scope>
</reference>
<sequence>MCAGASPGRNIQNRKASMARSHFPHLVANTQHDSCSSISALNKLKCKHQG</sequence>
<dbReference type="AlphaFoldDB" id="A0A0E9RKH5"/>
<reference evidence="1" key="1">
    <citation type="submission" date="2014-11" db="EMBL/GenBank/DDBJ databases">
        <authorList>
            <person name="Amaro Gonzalez C."/>
        </authorList>
    </citation>
    <scope>NUCLEOTIDE SEQUENCE</scope>
</reference>
<protein>
    <submittedName>
        <fullName evidence="1">Uncharacterized protein</fullName>
    </submittedName>
</protein>
<accession>A0A0E9RKH5</accession>
<proteinExistence type="predicted"/>
<name>A0A0E9RKH5_ANGAN</name>